<dbReference type="GO" id="GO:0030904">
    <property type="term" value="C:retromer complex"/>
    <property type="evidence" value="ECO:0007669"/>
    <property type="project" value="TreeGrafter"/>
</dbReference>
<comment type="similarity">
    <text evidence="4">Belongs to the sorting nexin family.</text>
</comment>
<dbReference type="PANTHER" id="PTHR45963:SF2">
    <property type="entry name" value="RE52028P"/>
    <property type="match status" value="1"/>
</dbReference>
<keyword evidence="8" id="KW-0653">Protein transport</keyword>
<dbReference type="InterPro" id="IPR051074">
    <property type="entry name" value="Sorting_Nexin"/>
</dbReference>
<dbReference type="CDD" id="cd06894">
    <property type="entry name" value="PX_SNX3_like"/>
    <property type="match status" value="1"/>
</dbReference>
<dbReference type="InterPro" id="IPR001683">
    <property type="entry name" value="PX_dom"/>
</dbReference>
<dbReference type="GO" id="GO:0032266">
    <property type="term" value="F:phosphatidylinositol-3-phosphate binding"/>
    <property type="evidence" value="ECO:0007669"/>
    <property type="project" value="TreeGrafter"/>
</dbReference>
<keyword evidence="11" id="KW-0472">Membrane</keyword>
<evidence type="ECO:0000256" key="7">
    <source>
        <dbReference type="ARBA" id="ARBA00022490"/>
    </source>
</evidence>
<evidence type="ECO:0000256" key="8">
    <source>
        <dbReference type="ARBA" id="ARBA00022927"/>
    </source>
</evidence>
<dbReference type="SUPFAM" id="SSF64268">
    <property type="entry name" value="PX domain"/>
    <property type="match status" value="1"/>
</dbReference>
<feature type="domain" description="PX" evidence="13">
    <location>
        <begin position="1"/>
        <end position="113"/>
    </location>
</feature>
<evidence type="ECO:0000256" key="9">
    <source>
        <dbReference type="ARBA" id="ARBA00023034"/>
    </source>
</evidence>
<evidence type="ECO:0000256" key="3">
    <source>
        <dbReference type="ARBA" id="ARBA00004496"/>
    </source>
</evidence>
<dbReference type="GO" id="GO:0034499">
    <property type="term" value="P:late endosome to Golgi transport"/>
    <property type="evidence" value="ECO:0007669"/>
    <property type="project" value="TreeGrafter"/>
</dbReference>
<accession>A0A0X3PKB2</accession>
<dbReference type="AlphaFoldDB" id="A0A0X3PKB2"/>
<evidence type="ECO:0000256" key="5">
    <source>
        <dbReference type="ARBA" id="ARBA00020436"/>
    </source>
</evidence>
<evidence type="ECO:0000256" key="6">
    <source>
        <dbReference type="ARBA" id="ARBA00022448"/>
    </source>
</evidence>
<evidence type="ECO:0000256" key="10">
    <source>
        <dbReference type="ARBA" id="ARBA00023121"/>
    </source>
</evidence>
<comment type="function">
    <text evidence="12">Required for retention of late Golgi membrane proteins. Component of the retrieval machinery that functions by direct interaction with the cytosolic tails of certain TGN membrane proteins during the sorting/budding process at the prevacuolar compartment. Binds phosphatidylinositol 3-phosphate (PtdIns(P3)).</text>
</comment>
<dbReference type="GO" id="GO:0000139">
    <property type="term" value="C:Golgi membrane"/>
    <property type="evidence" value="ECO:0007669"/>
    <property type="project" value="UniProtKB-SubCell"/>
</dbReference>
<dbReference type="SMART" id="SM00312">
    <property type="entry name" value="PX"/>
    <property type="match status" value="1"/>
</dbReference>
<dbReference type="EMBL" id="GEEE01012938">
    <property type="protein sequence ID" value="JAP50287.1"/>
    <property type="molecule type" value="Transcribed_RNA"/>
</dbReference>
<protein>
    <recommendedName>
        <fullName evidence="5">Sorting nexin-3</fullName>
    </recommendedName>
</protein>
<dbReference type="PROSITE" id="PS50195">
    <property type="entry name" value="PX"/>
    <property type="match status" value="1"/>
</dbReference>
<reference evidence="14" key="1">
    <citation type="submission" date="2016-01" db="EMBL/GenBank/DDBJ databases">
        <title>Reference transcriptome for the parasite Schistocephalus solidus: insights into the molecular evolution of parasitism.</title>
        <authorList>
            <person name="Hebert F.O."/>
            <person name="Grambauer S."/>
            <person name="Barber I."/>
            <person name="Landry C.R."/>
            <person name="Aubin-Horth N."/>
        </authorList>
    </citation>
    <scope>NUCLEOTIDE SEQUENCE</scope>
</reference>
<evidence type="ECO:0000256" key="1">
    <source>
        <dbReference type="ARBA" id="ARBA00004179"/>
    </source>
</evidence>
<evidence type="ECO:0000259" key="13">
    <source>
        <dbReference type="PROSITE" id="PS50195"/>
    </source>
</evidence>
<gene>
    <name evidence="14" type="primary">SNX3</name>
    <name evidence="14" type="ORF">TR167606</name>
</gene>
<dbReference type="PANTHER" id="PTHR45963">
    <property type="entry name" value="RE52028P"/>
    <property type="match status" value="1"/>
</dbReference>
<dbReference type="GO" id="GO:0032456">
    <property type="term" value="P:endocytic recycling"/>
    <property type="evidence" value="ECO:0007669"/>
    <property type="project" value="TreeGrafter"/>
</dbReference>
<keyword evidence="9" id="KW-0333">Golgi apparatus</keyword>
<dbReference type="Gene3D" id="3.30.1520.10">
    <property type="entry name" value="Phox-like domain"/>
    <property type="match status" value="1"/>
</dbReference>
<keyword evidence="6" id="KW-0813">Transport</keyword>
<dbReference type="Pfam" id="PF00787">
    <property type="entry name" value="PX"/>
    <property type="match status" value="1"/>
</dbReference>
<evidence type="ECO:0000256" key="4">
    <source>
        <dbReference type="ARBA" id="ARBA00010883"/>
    </source>
</evidence>
<keyword evidence="10" id="KW-0446">Lipid-binding</keyword>
<dbReference type="GO" id="GO:0015031">
    <property type="term" value="P:protein transport"/>
    <property type="evidence" value="ECO:0007669"/>
    <property type="project" value="UniProtKB-KW"/>
</dbReference>
<evidence type="ECO:0000256" key="11">
    <source>
        <dbReference type="ARBA" id="ARBA00023136"/>
    </source>
</evidence>
<name>A0A0X3PKB2_SCHSO</name>
<evidence type="ECO:0000256" key="12">
    <source>
        <dbReference type="ARBA" id="ARBA00025533"/>
    </source>
</evidence>
<proteinExistence type="inferred from homology"/>
<comment type="subcellular location">
    <subcellularLocation>
        <location evidence="3">Cytoplasm</location>
    </subcellularLocation>
    <subcellularLocation>
        <location evidence="2">Golgi apparatus membrane</location>
        <topology evidence="2">Peripheral membrane protein</topology>
        <orientation evidence="2">Cytoplasmic side</orientation>
    </subcellularLocation>
    <subcellularLocation>
        <location evidence="1">Prevacuolar compartment membrane</location>
        <topology evidence="1">Peripheral membrane protein</topology>
        <orientation evidence="1">Cytoplasmic side</orientation>
    </subcellularLocation>
</comment>
<keyword evidence="7" id="KW-0963">Cytoplasm</keyword>
<evidence type="ECO:0000256" key="2">
    <source>
        <dbReference type="ARBA" id="ARBA00004255"/>
    </source>
</evidence>
<dbReference type="GO" id="GO:0031901">
    <property type="term" value="C:early endosome membrane"/>
    <property type="evidence" value="ECO:0007669"/>
    <property type="project" value="TreeGrafter"/>
</dbReference>
<sequence>MAREKNRYVDYEVKLRTNLPVFRLKESSVRRRYSDFEWLRTELDRESKIIVPKLPGKAWKRQLPFRADDGIFDVDFIDERRKGLESFINKVAGHPLVQNEKCLHMFLQSETIDRNYKPGKIGLS</sequence>
<evidence type="ECO:0000313" key="14">
    <source>
        <dbReference type="EMBL" id="JAP50287.1"/>
    </source>
</evidence>
<dbReference type="InterPro" id="IPR036871">
    <property type="entry name" value="PX_dom_sf"/>
</dbReference>
<organism evidence="14">
    <name type="scientific">Schistocephalus solidus</name>
    <name type="common">Tapeworm</name>
    <dbReference type="NCBI Taxonomy" id="70667"/>
    <lineage>
        <taxon>Eukaryota</taxon>
        <taxon>Metazoa</taxon>
        <taxon>Spiralia</taxon>
        <taxon>Lophotrochozoa</taxon>
        <taxon>Platyhelminthes</taxon>
        <taxon>Cestoda</taxon>
        <taxon>Eucestoda</taxon>
        <taxon>Diphyllobothriidea</taxon>
        <taxon>Diphyllobothriidae</taxon>
        <taxon>Schistocephalus</taxon>
    </lineage>
</organism>